<evidence type="ECO:0000259" key="1">
    <source>
        <dbReference type="Pfam" id="PF01408"/>
    </source>
</evidence>
<dbReference type="SUPFAM" id="SSF55347">
    <property type="entry name" value="Glyceraldehyde-3-phosphate dehydrogenase-like, C-terminal domain"/>
    <property type="match status" value="1"/>
</dbReference>
<dbReference type="Gene3D" id="3.30.360.10">
    <property type="entry name" value="Dihydrodipicolinate Reductase, domain 2"/>
    <property type="match status" value="1"/>
</dbReference>
<dbReference type="PANTHER" id="PTHR43708:SF3">
    <property type="entry name" value="OXIDOREDUCTASE"/>
    <property type="match status" value="1"/>
</dbReference>
<dbReference type="InterPro" id="IPR000683">
    <property type="entry name" value="Gfo/Idh/MocA-like_OxRdtase_N"/>
</dbReference>
<dbReference type="Gene3D" id="3.40.50.720">
    <property type="entry name" value="NAD(P)-binding Rossmann-like Domain"/>
    <property type="match status" value="1"/>
</dbReference>
<protein>
    <submittedName>
        <fullName evidence="3">Gfo/Idh/MocA family oxidoreductase</fullName>
    </submittedName>
</protein>
<evidence type="ECO:0000313" key="3">
    <source>
        <dbReference type="EMBL" id="MCW3475285.1"/>
    </source>
</evidence>
<dbReference type="InterPro" id="IPR036291">
    <property type="entry name" value="NAD(P)-bd_dom_sf"/>
</dbReference>
<sequence length="381" mass="39391">MPDAFAVLGRKLRLGVVGGGPGSFIGAIHRAAAQLDGRFDITAGVLSSDPARARAAAAALGFRGHGSVAEMLAAEPLDAVAIMTPNDRHFTECQAALAAGLHVVCDKPLTNTLAEASALQQQAEAAARVFCVTHAYSGYPMIRQARAMVAAGVLGALRAVQVEYLQAGMSAPVEHGALTTKLRWKLATARSGPSLVLGDIGTHAQHLACFVSGLPVESLCADLGALVPGRSVDDYGAFLLRFAGGVRGTMTVSQALAGTENAITLRVFGEHGHIEWTHARNNYLTLALQGRPVQILARGDADLLAPAKRLVRIARGHPEGFLEAFANLYRDAAEAMAARICGAAPDPLALDFPTAADGAAGLAFIEAALASRAAGGAWVSL</sequence>
<dbReference type="EMBL" id="JAPDNT010000007">
    <property type="protein sequence ID" value="MCW3475285.1"/>
    <property type="molecule type" value="Genomic_DNA"/>
</dbReference>
<dbReference type="SUPFAM" id="SSF51735">
    <property type="entry name" value="NAD(P)-binding Rossmann-fold domains"/>
    <property type="match status" value="1"/>
</dbReference>
<reference evidence="3" key="1">
    <citation type="submission" date="2022-09" db="EMBL/GenBank/DDBJ databases">
        <title>Rhodovastum sp. nov. RN2-1 isolated from soil in Seongnam, South Korea.</title>
        <authorList>
            <person name="Le N.T."/>
        </authorList>
    </citation>
    <scope>NUCLEOTIDE SEQUENCE</scope>
    <source>
        <strain evidence="3">RN2-1</strain>
    </source>
</reference>
<keyword evidence="4" id="KW-1185">Reference proteome</keyword>
<dbReference type="InterPro" id="IPR055170">
    <property type="entry name" value="GFO_IDH_MocA-like_dom"/>
</dbReference>
<evidence type="ECO:0000259" key="2">
    <source>
        <dbReference type="Pfam" id="PF22725"/>
    </source>
</evidence>
<feature type="domain" description="Gfo/Idh/MocA-like oxidoreductase N-terminal" evidence="1">
    <location>
        <begin position="13"/>
        <end position="134"/>
    </location>
</feature>
<comment type="caution">
    <text evidence="3">The sequence shown here is derived from an EMBL/GenBank/DDBJ whole genome shotgun (WGS) entry which is preliminary data.</text>
</comment>
<evidence type="ECO:0000313" key="4">
    <source>
        <dbReference type="Proteomes" id="UP001165679"/>
    </source>
</evidence>
<accession>A0AA41YRP9</accession>
<dbReference type="InterPro" id="IPR051317">
    <property type="entry name" value="Gfo/Idh/MocA_oxidoreduct"/>
</dbReference>
<dbReference type="PANTHER" id="PTHR43708">
    <property type="entry name" value="CONSERVED EXPRESSED OXIDOREDUCTASE (EUROFUNG)"/>
    <property type="match status" value="1"/>
</dbReference>
<proteinExistence type="predicted"/>
<feature type="domain" description="GFO/IDH/MocA-like oxidoreductase" evidence="2">
    <location>
        <begin position="142"/>
        <end position="275"/>
    </location>
</feature>
<organism evidence="3 4">
    <name type="scientific">Limobrevibacterium gyesilva</name>
    <dbReference type="NCBI Taxonomy" id="2991712"/>
    <lineage>
        <taxon>Bacteria</taxon>
        <taxon>Pseudomonadati</taxon>
        <taxon>Pseudomonadota</taxon>
        <taxon>Alphaproteobacteria</taxon>
        <taxon>Acetobacterales</taxon>
        <taxon>Acetobacteraceae</taxon>
        <taxon>Limobrevibacterium</taxon>
    </lineage>
</organism>
<gene>
    <name evidence="3" type="ORF">OL599_11950</name>
</gene>
<dbReference type="AlphaFoldDB" id="A0AA41YRP9"/>
<dbReference type="RefSeq" id="WP_264713978.1">
    <property type="nucleotide sequence ID" value="NZ_JAPDNT010000007.1"/>
</dbReference>
<dbReference type="Pfam" id="PF22725">
    <property type="entry name" value="GFO_IDH_MocA_C3"/>
    <property type="match status" value="1"/>
</dbReference>
<reference evidence="3" key="2">
    <citation type="submission" date="2022-10" db="EMBL/GenBank/DDBJ databases">
        <authorList>
            <person name="Trinh H.N."/>
        </authorList>
    </citation>
    <scope>NUCLEOTIDE SEQUENCE</scope>
    <source>
        <strain evidence="3">RN2-1</strain>
    </source>
</reference>
<dbReference type="GO" id="GO:0000166">
    <property type="term" value="F:nucleotide binding"/>
    <property type="evidence" value="ECO:0007669"/>
    <property type="project" value="InterPro"/>
</dbReference>
<name>A0AA41YRP9_9PROT</name>
<dbReference type="Proteomes" id="UP001165679">
    <property type="component" value="Unassembled WGS sequence"/>
</dbReference>
<dbReference type="Pfam" id="PF01408">
    <property type="entry name" value="GFO_IDH_MocA"/>
    <property type="match status" value="1"/>
</dbReference>